<protein>
    <submittedName>
        <fullName evidence="2">Uncharacterized protein</fullName>
    </submittedName>
</protein>
<reference evidence="2 3" key="1">
    <citation type="submission" date="2019-09" db="EMBL/GenBank/DDBJ databases">
        <authorList>
            <person name="Chandra G."/>
            <person name="Truman W A."/>
        </authorList>
    </citation>
    <scope>NUCLEOTIDE SEQUENCE [LARGE SCALE GENOMIC DNA]</scope>
    <source>
        <strain evidence="2">PS691</strain>
    </source>
</reference>
<feature type="compositionally biased region" description="Basic and acidic residues" evidence="1">
    <location>
        <begin position="111"/>
        <end position="125"/>
    </location>
</feature>
<evidence type="ECO:0000313" key="2">
    <source>
        <dbReference type="EMBL" id="VVN90815.1"/>
    </source>
</evidence>
<dbReference type="EMBL" id="CABVHQ010000014">
    <property type="protein sequence ID" value="VVN90815.1"/>
    <property type="molecule type" value="Genomic_DNA"/>
</dbReference>
<name>A0A5E7BH05_PSEFL</name>
<dbReference type="AlphaFoldDB" id="A0A5E7BH05"/>
<evidence type="ECO:0000256" key="1">
    <source>
        <dbReference type="SAM" id="MobiDB-lite"/>
    </source>
</evidence>
<dbReference type="Proteomes" id="UP000337909">
    <property type="component" value="Unassembled WGS sequence"/>
</dbReference>
<feature type="compositionally biased region" description="Polar residues" evidence="1">
    <location>
        <begin position="126"/>
        <end position="136"/>
    </location>
</feature>
<dbReference type="PROSITE" id="PS51257">
    <property type="entry name" value="PROKAR_LIPOPROTEIN"/>
    <property type="match status" value="1"/>
</dbReference>
<sequence length="143" mass="15623">MPPRLTCKTAVPDLTAAAQPNAAFGSCYGLSQLLPFTQQSFKRSALFPHAQDRYFCHTKYHLLCKKVFKMSNTMGIASAFVLSSLFLSPFAMAEESPAFVAQNAARADAWEQSRSELTAKTKTAEKPQQTSVNQAQAPADIDS</sequence>
<organism evidence="2 3">
    <name type="scientific">Pseudomonas fluorescens</name>
    <dbReference type="NCBI Taxonomy" id="294"/>
    <lineage>
        <taxon>Bacteria</taxon>
        <taxon>Pseudomonadati</taxon>
        <taxon>Pseudomonadota</taxon>
        <taxon>Gammaproteobacteria</taxon>
        <taxon>Pseudomonadales</taxon>
        <taxon>Pseudomonadaceae</taxon>
        <taxon>Pseudomonas</taxon>
    </lineage>
</organism>
<accession>A0A5E7BH05</accession>
<gene>
    <name evidence="2" type="ORF">PS691_01849</name>
</gene>
<proteinExistence type="predicted"/>
<feature type="region of interest" description="Disordered" evidence="1">
    <location>
        <begin position="111"/>
        <end position="143"/>
    </location>
</feature>
<evidence type="ECO:0000313" key="3">
    <source>
        <dbReference type="Proteomes" id="UP000337909"/>
    </source>
</evidence>